<reference evidence="2" key="1">
    <citation type="submission" date="2009-03" db="EMBL/GenBank/DDBJ databases">
        <title>Complete genome sequence of Edwardsiella ictaluri 93-146.</title>
        <authorList>
            <person name="Williams M.L."/>
            <person name="Gillaspy A.F."/>
            <person name="Dyer D.W."/>
            <person name="Thune R.L."/>
            <person name="Waldbieser G.C."/>
            <person name="Schuster S.C."/>
            <person name="Gipson J."/>
            <person name="Zaitshik J."/>
            <person name="Landry C."/>
            <person name="Lawrence M.L."/>
        </authorList>
    </citation>
    <scope>NUCLEOTIDE SEQUENCE [LARGE SCALE GENOMIC DNA]</scope>
    <source>
        <strain evidence="2">93-146</strain>
    </source>
</reference>
<dbReference type="HOGENOM" id="CLU_3308815_0_0_6"/>
<name>C5B9D4_EDWI9</name>
<evidence type="ECO:0000313" key="1">
    <source>
        <dbReference type="EMBL" id="ACR67314.1"/>
    </source>
</evidence>
<sequence length="39" mass="4664">MTRFYHNPFPIADFATTTESLRKAAQFLFPWFDAVYLYS</sequence>
<evidence type="ECO:0000313" key="2">
    <source>
        <dbReference type="Proteomes" id="UP000001485"/>
    </source>
</evidence>
<dbReference type="AlphaFoldDB" id="C5B9D4"/>
<dbReference type="KEGG" id="eic:NT01EI_0054"/>
<dbReference type="EMBL" id="CP001600">
    <property type="protein sequence ID" value="ACR67314.1"/>
    <property type="molecule type" value="Genomic_DNA"/>
</dbReference>
<organism evidence="1 2">
    <name type="scientific">Edwardsiella ictaluri (strain 93-146)</name>
    <dbReference type="NCBI Taxonomy" id="634503"/>
    <lineage>
        <taxon>Bacteria</taxon>
        <taxon>Pseudomonadati</taxon>
        <taxon>Pseudomonadota</taxon>
        <taxon>Gammaproteobacteria</taxon>
        <taxon>Enterobacterales</taxon>
        <taxon>Hafniaceae</taxon>
        <taxon>Edwardsiella</taxon>
    </lineage>
</organism>
<reference evidence="1 2" key="2">
    <citation type="journal article" date="2012" name="J. Bacteriol.">
        <title>Genome Sequence of Edwardsiella ictaluri 93-146, a Strain Associated with a Natural Channel Catfish Outbreak of Enteric Septicemia of Catfish.</title>
        <authorList>
            <person name="Williams M.L."/>
            <person name="Gillaspy A.F."/>
            <person name="Dyer D.W."/>
            <person name="Thune R.L."/>
            <person name="Waldbieser G.C."/>
            <person name="Schuster S.C."/>
            <person name="Gipson J."/>
            <person name="Zaitshik J."/>
            <person name="Landry C."/>
            <person name="Banes M.M."/>
            <person name="Lawrence M.L."/>
        </authorList>
    </citation>
    <scope>NUCLEOTIDE SEQUENCE [LARGE SCALE GENOMIC DNA]</scope>
    <source>
        <strain evidence="1 2">93-146</strain>
    </source>
</reference>
<proteinExistence type="predicted"/>
<accession>C5B9D4</accession>
<dbReference type="Proteomes" id="UP000001485">
    <property type="component" value="Chromosome"/>
</dbReference>
<protein>
    <submittedName>
        <fullName evidence="1">Uncharacterized protein</fullName>
    </submittedName>
</protein>
<gene>
    <name evidence="1" type="ordered locus">NT01EI_0054</name>
</gene>